<reference evidence="1 2" key="1">
    <citation type="submission" date="2023-07" db="EMBL/GenBank/DDBJ databases">
        <title>Sorghum-associated microbial communities from plants grown in Nebraska, USA.</title>
        <authorList>
            <person name="Schachtman D."/>
        </authorList>
    </citation>
    <scope>NUCLEOTIDE SEQUENCE [LARGE SCALE GENOMIC DNA]</scope>
    <source>
        <strain evidence="1 2">BE308</strain>
    </source>
</reference>
<sequence length="133" mass="15087">MTERKNYPPPKHGIDPAVWSTFCAISDPDNRHLFTKEAAFEAFKHVRVDGGSRVMQELTETARELHRYGLVTKEELSHLILLSVTAPVDEATLMAKIAEKYPRGDQSISLEEVLSPERLAEFRARRKRGTPAE</sequence>
<dbReference type="RefSeq" id="WP_310344617.1">
    <property type="nucleotide sequence ID" value="NZ_JAVDXO010000008.1"/>
</dbReference>
<evidence type="ECO:0000313" key="1">
    <source>
        <dbReference type="EMBL" id="MDR7307956.1"/>
    </source>
</evidence>
<organism evidence="1 2">
    <name type="scientific">Rhodoferax saidenbachensis</name>
    <dbReference type="NCBI Taxonomy" id="1484693"/>
    <lineage>
        <taxon>Bacteria</taxon>
        <taxon>Pseudomonadati</taxon>
        <taxon>Pseudomonadota</taxon>
        <taxon>Betaproteobacteria</taxon>
        <taxon>Burkholderiales</taxon>
        <taxon>Comamonadaceae</taxon>
        <taxon>Rhodoferax</taxon>
    </lineage>
</organism>
<gene>
    <name evidence="1" type="ORF">J2X15_003261</name>
</gene>
<protein>
    <submittedName>
        <fullName evidence="1">Uncharacterized protein</fullName>
    </submittedName>
</protein>
<proteinExistence type="predicted"/>
<evidence type="ECO:0000313" key="2">
    <source>
        <dbReference type="Proteomes" id="UP001268089"/>
    </source>
</evidence>
<dbReference type="Proteomes" id="UP001268089">
    <property type="component" value="Unassembled WGS sequence"/>
</dbReference>
<keyword evidence="2" id="KW-1185">Reference proteome</keyword>
<name>A0ABU1ZQX8_9BURK</name>
<accession>A0ABU1ZQX8</accession>
<comment type="caution">
    <text evidence="1">The sequence shown here is derived from an EMBL/GenBank/DDBJ whole genome shotgun (WGS) entry which is preliminary data.</text>
</comment>
<dbReference type="EMBL" id="JAVDXO010000008">
    <property type="protein sequence ID" value="MDR7307956.1"/>
    <property type="molecule type" value="Genomic_DNA"/>
</dbReference>